<dbReference type="InParanoid" id="A0A0C3APF9"/>
<dbReference type="Proteomes" id="UP000054166">
    <property type="component" value="Unassembled WGS sequence"/>
</dbReference>
<dbReference type="GO" id="GO:0005783">
    <property type="term" value="C:endoplasmic reticulum"/>
    <property type="evidence" value="ECO:0007669"/>
    <property type="project" value="TreeGrafter"/>
</dbReference>
<feature type="chain" id="PRO_5002161100" description="Glycosyltransferase 61 catalytic domain-containing protein" evidence="9">
    <location>
        <begin position="28"/>
        <end position="478"/>
    </location>
</feature>
<dbReference type="EMBL" id="KN833042">
    <property type="protein sequence ID" value="KIM75778.1"/>
    <property type="molecule type" value="Genomic_DNA"/>
</dbReference>
<evidence type="ECO:0000259" key="10">
    <source>
        <dbReference type="Pfam" id="PF04577"/>
    </source>
</evidence>
<reference evidence="12" key="2">
    <citation type="submission" date="2015-01" db="EMBL/GenBank/DDBJ databases">
        <title>Evolutionary Origins and Diversification of the Mycorrhizal Mutualists.</title>
        <authorList>
            <consortium name="DOE Joint Genome Institute"/>
            <consortium name="Mycorrhizal Genomics Consortium"/>
            <person name="Kohler A."/>
            <person name="Kuo A."/>
            <person name="Nagy L.G."/>
            <person name="Floudas D."/>
            <person name="Copeland A."/>
            <person name="Barry K.W."/>
            <person name="Cichocki N."/>
            <person name="Veneault-Fourrey C."/>
            <person name="LaButti K."/>
            <person name="Lindquist E.A."/>
            <person name="Lipzen A."/>
            <person name="Lundell T."/>
            <person name="Morin E."/>
            <person name="Murat C."/>
            <person name="Riley R."/>
            <person name="Ohm R."/>
            <person name="Sun H."/>
            <person name="Tunlid A."/>
            <person name="Henrissat B."/>
            <person name="Grigoriev I.V."/>
            <person name="Hibbett D.S."/>
            <person name="Martin F."/>
        </authorList>
    </citation>
    <scope>NUCLEOTIDE SEQUENCE [LARGE SCALE GENOMIC DNA]</scope>
    <source>
        <strain evidence="12">F 1598</strain>
    </source>
</reference>
<evidence type="ECO:0000256" key="9">
    <source>
        <dbReference type="SAM" id="SignalP"/>
    </source>
</evidence>
<dbReference type="Pfam" id="PF04577">
    <property type="entry name" value="Glyco_transf_61"/>
    <property type="match status" value="1"/>
</dbReference>
<evidence type="ECO:0000256" key="4">
    <source>
        <dbReference type="ARBA" id="ARBA00022692"/>
    </source>
</evidence>
<feature type="signal peptide" evidence="9">
    <location>
        <begin position="1"/>
        <end position="27"/>
    </location>
</feature>
<dbReference type="HOGENOM" id="CLU_033167_0_0_1"/>
<dbReference type="InterPro" id="IPR049625">
    <property type="entry name" value="Glyco_transf_61_cat"/>
</dbReference>
<evidence type="ECO:0000256" key="2">
    <source>
        <dbReference type="ARBA" id="ARBA00022676"/>
    </source>
</evidence>
<evidence type="ECO:0000256" key="8">
    <source>
        <dbReference type="SAM" id="MobiDB-lite"/>
    </source>
</evidence>
<gene>
    <name evidence="11" type="ORF">PILCRDRAFT_826938</name>
</gene>
<accession>A0A0C3APF9</accession>
<dbReference type="GO" id="GO:0016020">
    <property type="term" value="C:membrane"/>
    <property type="evidence" value="ECO:0007669"/>
    <property type="project" value="UniProtKB-SubCell"/>
</dbReference>
<comment type="subcellular location">
    <subcellularLocation>
        <location evidence="1">Membrane</location>
        <topology evidence="1">Single-pass membrane protein</topology>
    </subcellularLocation>
</comment>
<keyword evidence="5" id="KW-1133">Transmembrane helix</keyword>
<dbReference type="PANTHER" id="PTHR20961">
    <property type="entry name" value="GLYCOSYLTRANSFERASE"/>
    <property type="match status" value="1"/>
</dbReference>
<protein>
    <recommendedName>
        <fullName evidence="10">Glycosyltransferase 61 catalytic domain-containing protein</fullName>
    </recommendedName>
</protein>
<evidence type="ECO:0000256" key="6">
    <source>
        <dbReference type="ARBA" id="ARBA00023136"/>
    </source>
</evidence>
<keyword evidence="12" id="KW-1185">Reference proteome</keyword>
<keyword evidence="9" id="KW-0732">Signal</keyword>
<evidence type="ECO:0000256" key="7">
    <source>
        <dbReference type="ARBA" id="ARBA00023180"/>
    </source>
</evidence>
<dbReference type="GO" id="GO:0035269">
    <property type="term" value="P:protein O-linked glycosylation via mannose"/>
    <property type="evidence" value="ECO:0007669"/>
    <property type="project" value="TreeGrafter"/>
</dbReference>
<evidence type="ECO:0000313" key="11">
    <source>
        <dbReference type="EMBL" id="KIM75778.1"/>
    </source>
</evidence>
<name>A0A0C3APF9_PILCF</name>
<dbReference type="InterPro" id="IPR007657">
    <property type="entry name" value="Glycosyltransferase_61"/>
</dbReference>
<dbReference type="OrthoDB" id="529273at2759"/>
<evidence type="ECO:0000256" key="3">
    <source>
        <dbReference type="ARBA" id="ARBA00022679"/>
    </source>
</evidence>
<sequence length="478" mass="54279">MHIESPTRREVCLAILLLVSLLFVSRSRPDFDLPTSVQTGSSDKQASQNSSNVEQAAAPQPLRDRIRWGAGEIPQTKILAHVPGWSIFDKLYLLNGTLYLVSDEPSKIPARSLMISTGIPIENGPIEQAKQVPTDREMQIISRRDAKALFGLDAELIEGVSWLVNDDRQFVTHYYHWSAELFFGFWRAYSSLDPSITSEGNTTLPSPRRMIFIHIDADHWRDYALMNQWVLRSSFPSIGLEFSADWSERAETGRLFVFDRVVLADRSAAMHGFNYLRTQRTASEPFALPGSVNWWSTIRSNVIQASGLRGDIGQGTTSNPVITYVSRQEWGRRMLVQKDHEQLVAELYKLRDNYGYEVNVVSMDKLSRKEQFQLSARTTIMMGVHGNGLTSLVWMKPSPRSTVMEFFYPEGFAHDYEYTSRALGMVHYGFWNDKYFTSPDVPPVNYPKGFQGNEIPIDGAAVARLCLERLTLSEEADD</sequence>
<keyword evidence="3" id="KW-0808">Transferase</keyword>
<feature type="compositionally biased region" description="Polar residues" evidence="8">
    <location>
        <begin position="35"/>
        <end position="54"/>
    </location>
</feature>
<keyword evidence="2" id="KW-0328">Glycosyltransferase</keyword>
<dbReference type="STRING" id="765440.A0A0C3APF9"/>
<evidence type="ECO:0000256" key="1">
    <source>
        <dbReference type="ARBA" id="ARBA00004167"/>
    </source>
</evidence>
<dbReference type="PANTHER" id="PTHR20961:SF38">
    <property type="entry name" value="PROTEIN O-LINKED-MANNOSE BETA-1,4-N-ACETYLGLUCOSAMINYLTRANSFERASE 2"/>
    <property type="match status" value="1"/>
</dbReference>
<feature type="domain" description="Glycosyltransferase 61 catalytic" evidence="10">
    <location>
        <begin position="174"/>
        <end position="398"/>
    </location>
</feature>
<evidence type="ECO:0000313" key="12">
    <source>
        <dbReference type="Proteomes" id="UP000054166"/>
    </source>
</evidence>
<reference evidence="11 12" key="1">
    <citation type="submission" date="2014-04" db="EMBL/GenBank/DDBJ databases">
        <authorList>
            <consortium name="DOE Joint Genome Institute"/>
            <person name="Kuo A."/>
            <person name="Tarkka M."/>
            <person name="Buscot F."/>
            <person name="Kohler A."/>
            <person name="Nagy L.G."/>
            <person name="Floudas D."/>
            <person name="Copeland A."/>
            <person name="Barry K.W."/>
            <person name="Cichocki N."/>
            <person name="Veneault-Fourrey C."/>
            <person name="LaButti K."/>
            <person name="Lindquist E.A."/>
            <person name="Lipzen A."/>
            <person name="Lundell T."/>
            <person name="Morin E."/>
            <person name="Murat C."/>
            <person name="Sun H."/>
            <person name="Tunlid A."/>
            <person name="Henrissat B."/>
            <person name="Grigoriev I.V."/>
            <person name="Hibbett D.S."/>
            <person name="Martin F."/>
            <person name="Nordberg H.P."/>
            <person name="Cantor M.N."/>
            <person name="Hua S.X."/>
        </authorList>
    </citation>
    <scope>NUCLEOTIDE SEQUENCE [LARGE SCALE GENOMIC DNA]</scope>
    <source>
        <strain evidence="11 12">F 1598</strain>
    </source>
</reference>
<keyword evidence="6" id="KW-0472">Membrane</keyword>
<dbReference type="GO" id="GO:0097363">
    <property type="term" value="F:protein O-acetylglucosaminyltransferase activity"/>
    <property type="evidence" value="ECO:0007669"/>
    <property type="project" value="TreeGrafter"/>
</dbReference>
<proteinExistence type="predicted"/>
<organism evidence="11 12">
    <name type="scientific">Piloderma croceum (strain F 1598)</name>
    <dbReference type="NCBI Taxonomy" id="765440"/>
    <lineage>
        <taxon>Eukaryota</taxon>
        <taxon>Fungi</taxon>
        <taxon>Dikarya</taxon>
        <taxon>Basidiomycota</taxon>
        <taxon>Agaricomycotina</taxon>
        <taxon>Agaricomycetes</taxon>
        <taxon>Agaricomycetidae</taxon>
        <taxon>Atheliales</taxon>
        <taxon>Atheliaceae</taxon>
        <taxon>Piloderma</taxon>
    </lineage>
</organism>
<feature type="region of interest" description="Disordered" evidence="8">
    <location>
        <begin position="34"/>
        <end position="59"/>
    </location>
</feature>
<evidence type="ECO:0000256" key="5">
    <source>
        <dbReference type="ARBA" id="ARBA00022989"/>
    </source>
</evidence>
<keyword evidence="4" id="KW-0812">Transmembrane</keyword>
<keyword evidence="7" id="KW-0325">Glycoprotein</keyword>
<dbReference type="AlphaFoldDB" id="A0A0C3APF9"/>